<feature type="coiled-coil region" evidence="12">
    <location>
        <begin position="141"/>
        <end position="168"/>
    </location>
</feature>
<dbReference type="Gene3D" id="3.30.565.10">
    <property type="entry name" value="Histidine kinase-like ATPase, C-terminal domain"/>
    <property type="match status" value="1"/>
</dbReference>
<keyword evidence="8" id="KW-0902">Two-component regulatory system</keyword>
<dbReference type="InterPro" id="IPR003661">
    <property type="entry name" value="HisK_dim/P_dom"/>
</dbReference>
<evidence type="ECO:0000256" key="3">
    <source>
        <dbReference type="ARBA" id="ARBA00022553"/>
    </source>
</evidence>
<dbReference type="InterPro" id="IPR003594">
    <property type="entry name" value="HATPase_dom"/>
</dbReference>
<feature type="transmembrane region" description="Helical" evidence="13">
    <location>
        <begin position="83"/>
        <end position="100"/>
    </location>
</feature>
<keyword evidence="13" id="KW-0812">Transmembrane</keyword>
<keyword evidence="6 16" id="KW-0418">Kinase</keyword>
<evidence type="ECO:0000256" key="2">
    <source>
        <dbReference type="ARBA" id="ARBA00012438"/>
    </source>
</evidence>
<dbReference type="FunFam" id="1.10.287.130:FF:000002">
    <property type="entry name" value="Two-component osmosensing histidine kinase"/>
    <property type="match status" value="1"/>
</dbReference>
<evidence type="ECO:0000256" key="8">
    <source>
        <dbReference type="ARBA" id="ARBA00023012"/>
    </source>
</evidence>
<dbReference type="SMART" id="SM00388">
    <property type="entry name" value="HisKA"/>
    <property type="match status" value="1"/>
</dbReference>
<feature type="domain" description="Histidine kinase" evidence="14">
    <location>
        <begin position="178"/>
        <end position="401"/>
    </location>
</feature>
<dbReference type="SMART" id="SM00448">
    <property type="entry name" value="REC"/>
    <property type="match status" value="1"/>
</dbReference>
<dbReference type="InterPro" id="IPR004358">
    <property type="entry name" value="Sig_transdc_His_kin-like_C"/>
</dbReference>
<dbReference type="SUPFAM" id="SSF52172">
    <property type="entry name" value="CheY-like"/>
    <property type="match status" value="1"/>
</dbReference>
<proteinExistence type="predicted"/>
<gene>
    <name evidence="16" type="ORF">HELGO_WM2362</name>
</gene>
<dbReference type="CDD" id="cd00082">
    <property type="entry name" value="HisKA"/>
    <property type="match status" value="1"/>
</dbReference>
<evidence type="ECO:0000313" key="16">
    <source>
        <dbReference type="EMBL" id="CAA6798895.1"/>
    </source>
</evidence>
<feature type="modified residue" description="4-aspartylphosphate" evidence="11">
    <location>
        <position position="612"/>
    </location>
</feature>
<keyword evidence="4" id="KW-0808">Transferase</keyword>
<dbReference type="InterPro" id="IPR036097">
    <property type="entry name" value="HisK_dim/P_sf"/>
</dbReference>
<reference evidence="16" key="1">
    <citation type="submission" date="2020-01" db="EMBL/GenBank/DDBJ databases">
        <authorList>
            <person name="Meier V. D."/>
            <person name="Meier V D."/>
        </authorList>
    </citation>
    <scope>NUCLEOTIDE SEQUENCE</scope>
    <source>
        <strain evidence="16">HLG_WM_MAG_06</strain>
    </source>
</reference>
<sequence>MSKENRFSATEMIVDTSKILIYTIYFVLILGSSYIFYKSYTDYNNMADGTQYNKIIEKISSLDSSEKMLILTDVESRKSEQKTLMITSIVVLLFTLFMLSRRKYIFEYIKLENQNLKRLLEDIEKYPNQDKVVQFKSMLKNKNTAEIYELMSEIIEELQENREFAEEANQTKSLFLANMSHEIRTPLNGIVGFTKFLTSTELNEEQHDFVKIIRKSSEDLLSIINDILDISKIENGHIELEEIFFNPMEEFENVIESYAANASKKDIDFSLWIDPEFSALLLRSDPGKIKQVLINLISNAVKFTETKGTIDVIIERTNADEENIAVKFTVKDTGVGISKDQESKVFEAFTQADSTTSRKYGGTGLGLTISAGLVKSLGGSLRVDSILGEGSEFHFTLNIPKKEIERSKNKKAMNMAIYAPLEVQSKDSDHYLEEYLLSFKHLSITRFNSIEECMNAPSSMFDALYIHYDKINKVELERIMGHHGIHSNIVLVTKLNKRNLVQEFSANFAQVLYEPITFSKVEKSFNYLVEHAKDKQTTQQTAKINKLVKDRKPIQLFTGIHALVIEDNPINQKMIQHTLKNIGISTECADNGKIGVEMFMKNHKKYDVVFMDIQMPVMNGVEATKAILAYAQSKGLNHTPIIAVTANALKGDRERFMSEGMDEYVSKPIDLEKFIRVLKMFFKESNNTKELPIVSKTDILLYKETAMEAKIISAILHKLDYSVDVVKNLDELKKVMDVNSYKCILLDRVESEVEHSNVTQHIKAKKMPSLLFVDGQTVVVPSDAENFTFIADKVTDYQSIKTKVDHMISLSQAS</sequence>
<dbReference type="FunFam" id="3.30.565.10:FF:000010">
    <property type="entry name" value="Sensor histidine kinase RcsC"/>
    <property type="match status" value="1"/>
</dbReference>
<evidence type="ECO:0000259" key="15">
    <source>
        <dbReference type="PROSITE" id="PS50110"/>
    </source>
</evidence>
<evidence type="ECO:0000256" key="6">
    <source>
        <dbReference type="ARBA" id="ARBA00022777"/>
    </source>
</evidence>
<dbReference type="InterPro" id="IPR011006">
    <property type="entry name" value="CheY-like_superfamily"/>
</dbReference>
<evidence type="ECO:0000256" key="13">
    <source>
        <dbReference type="SAM" id="Phobius"/>
    </source>
</evidence>
<dbReference type="AlphaFoldDB" id="A0A6S6RS86"/>
<keyword evidence="13" id="KW-0472">Membrane</keyword>
<evidence type="ECO:0000256" key="7">
    <source>
        <dbReference type="ARBA" id="ARBA00022840"/>
    </source>
</evidence>
<evidence type="ECO:0000256" key="11">
    <source>
        <dbReference type="PROSITE-ProRule" id="PRU00169"/>
    </source>
</evidence>
<dbReference type="PROSITE" id="PS50109">
    <property type="entry name" value="HIS_KIN"/>
    <property type="match status" value="1"/>
</dbReference>
<feature type="transmembrane region" description="Helical" evidence="13">
    <location>
        <begin position="20"/>
        <end position="37"/>
    </location>
</feature>
<comment type="subunit">
    <text evidence="9">At low DSF concentrations, interacts with RpfF.</text>
</comment>
<dbReference type="Pfam" id="PF02518">
    <property type="entry name" value="HATPase_c"/>
    <property type="match status" value="1"/>
</dbReference>
<dbReference type="CDD" id="cd16922">
    <property type="entry name" value="HATPase_EvgS-ArcB-TorS-like"/>
    <property type="match status" value="1"/>
</dbReference>
<dbReference type="GO" id="GO:0005524">
    <property type="term" value="F:ATP binding"/>
    <property type="evidence" value="ECO:0007669"/>
    <property type="project" value="UniProtKB-KW"/>
</dbReference>
<dbReference type="InterPro" id="IPR036890">
    <property type="entry name" value="HATPase_C_sf"/>
</dbReference>
<keyword evidence="3 11" id="KW-0597">Phosphoprotein</keyword>
<dbReference type="SUPFAM" id="SSF55874">
    <property type="entry name" value="ATPase domain of HSP90 chaperone/DNA topoisomerase II/histidine kinase"/>
    <property type="match status" value="1"/>
</dbReference>
<keyword evidence="5" id="KW-0547">Nucleotide-binding</keyword>
<dbReference type="SMART" id="SM00387">
    <property type="entry name" value="HATPase_c"/>
    <property type="match status" value="1"/>
</dbReference>
<dbReference type="PANTHER" id="PTHR45339:SF1">
    <property type="entry name" value="HYBRID SIGNAL TRANSDUCTION HISTIDINE KINASE J"/>
    <property type="match status" value="1"/>
</dbReference>
<accession>A0A6S6RS86</accession>
<evidence type="ECO:0000256" key="12">
    <source>
        <dbReference type="SAM" id="Coils"/>
    </source>
</evidence>
<evidence type="ECO:0000256" key="9">
    <source>
        <dbReference type="ARBA" id="ARBA00064003"/>
    </source>
</evidence>
<comment type="catalytic activity">
    <reaction evidence="1">
        <text>ATP + protein L-histidine = ADP + protein N-phospho-L-histidine.</text>
        <dbReference type="EC" id="2.7.13.3"/>
    </reaction>
</comment>
<evidence type="ECO:0000256" key="1">
    <source>
        <dbReference type="ARBA" id="ARBA00000085"/>
    </source>
</evidence>
<dbReference type="GO" id="GO:0000155">
    <property type="term" value="F:phosphorelay sensor kinase activity"/>
    <property type="evidence" value="ECO:0007669"/>
    <property type="project" value="InterPro"/>
</dbReference>
<dbReference type="Pfam" id="PF00072">
    <property type="entry name" value="Response_reg"/>
    <property type="match status" value="1"/>
</dbReference>
<dbReference type="PROSITE" id="PS50110">
    <property type="entry name" value="RESPONSE_REGULATORY"/>
    <property type="match status" value="1"/>
</dbReference>
<dbReference type="SUPFAM" id="SSF47384">
    <property type="entry name" value="Homodimeric domain of signal transducing histidine kinase"/>
    <property type="match status" value="1"/>
</dbReference>
<evidence type="ECO:0000256" key="4">
    <source>
        <dbReference type="ARBA" id="ARBA00022679"/>
    </source>
</evidence>
<dbReference type="Pfam" id="PF00512">
    <property type="entry name" value="HisKA"/>
    <property type="match status" value="1"/>
</dbReference>
<protein>
    <recommendedName>
        <fullName evidence="10">Sensory/regulatory protein RpfC</fullName>
        <ecNumber evidence="2">2.7.13.3</ecNumber>
    </recommendedName>
</protein>
<evidence type="ECO:0000256" key="5">
    <source>
        <dbReference type="ARBA" id="ARBA00022741"/>
    </source>
</evidence>
<dbReference type="EMBL" id="CACVAP010000011">
    <property type="protein sequence ID" value="CAA6798895.1"/>
    <property type="molecule type" value="Genomic_DNA"/>
</dbReference>
<feature type="domain" description="Response regulatory" evidence="15">
    <location>
        <begin position="561"/>
        <end position="682"/>
    </location>
</feature>
<keyword evidence="7" id="KW-0067">ATP-binding</keyword>
<name>A0A6S6RS86_9BACT</name>
<evidence type="ECO:0000256" key="10">
    <source>
        <dbReference type="ARBA" id="ARBA00068150"/>
    </source>
</evidence>
<dbReference type="PANTHER" id="PTHR45339">
    <property type="entry name" value="HYBRID SIGNAL TRANSDUCTION HISTIDINE KINASE J"/>
    <property type="match status" value="1"/>
</dbReference>
<dbReference type="Gene3D" id="3.40.50.2300">
    <property type="match status" value="1"/>
</dbReference>
<dbReference type="Gene3D" id="1.10.287.130">
    <property type="match status" value="1"/>
</dbReference>
<evidence type="ECO:0000259" key="14">
    <source>
        <dbReference type="PROSITE" id="PS50109"/>
    </source>
</evidence>
<dbReference type="CDD" id="cd17546">
    <property type="entry name" value="REC_hyHK_CKI1_RcsC-like"/>
    <property type="match status" value="1"/>
</dbReference>
<dbReference type="InterPro" id="IPR001789">
    <property type="entry name" value="Sig_transdc_resp-reg_receiver"/>
</dbReference>
<dbReference type="InterPro" id="IPR005467">
    <property type="entry name" value="His_kinase_dom"/>
</dbReference>
<keyword evidence="13" id="KW-1133">Transmembrane helix</keyword>
<dbReference type="PRINTS" id="PR00344">
    <property type="entry name" value="BCTRLSENSOR"/>
</dbReference>
<keyword evidence="12" id="KW-0175">Coiled coil</keyword>
<dbReference type="EC" id="2.7.13.3" evidence="2"/>
<organism evidence="16">
    <name type="scientific">uncultured Sulfurovum sp</name>
    <dbReference type="NCBI Taxonomy" id="269237"/>
    <lineage>
        <taxon>Bacteria</taxon>
        <taxon>Pseudomonadati</taxon>
        <taxon>Campylobacterota</taxon>
        <taxon>Epsilonproteobacteria</taxon>
        <taxon>Campylobacterales</taxon>
        <taxon>Sulfurovaceae</taxon>
        <taxon>Sulfurovum</taxon>
        <taxon>environmental samples</taxon>
    </lineage>
</organism>